<dbReference type="Proteomes" id="UP000283805">
    <property type="component" value="Unassembled WGS sequence"/>
</dbReference>
<dbReference type="AlphaFoldDB" id="A0A3R7GFX0"/>
<name>A0A3R7GFX0_9EURY</name>
<protein>
    <recommendedName>
        <fullName evidence="3">AbrB/MazE/SpoVT family DNA-binding domain-containing protein</fullName>
    </recommendedName>
</protein>
<accession>A0A3R7GFX0</accession>
<proteinExistence type="predicted"/>
<dbReference type="EMBL" id="RAPO01000004">
    <property type="protein sequence ID" value="RKD89124.1"/>
    <property type="molecule type" value="Genomic_DNA"/>
</dbReference>
<comment type="caution">
    <text evidence="1">The sequence shown here is derived from an EMBL/GenBank/DDBJ whole genome shotgun (WGS) entry which is preliminary data.</text>
</comment>
<evidence type="ECO:0000313" key="1">
    <source>
        <dbReference type="EMBL" id="RKD89124.1"/>
    </source>
</evidence>
<evidence type="ECO:0008006" key="3">
    <source>
        <dbReference type="Google" id="ProtNLM"/>
    </source>
</evidence>
<keyword evidence="2" id="KW-1185">Reference proteome</keyword>
<sequence>MTKKTVKVRGRTGTATMDLTIPAAISREYDIDQGDVFAIEAAEDDDGRLVLEYTRVYAGE</sequence>
<reference evidence="1 2" key="1">
    <citation type="submission" date="2018-09" db="EMBL/GenBank/DDBJ databases">
        <title>Genomic Encyclopedia of Archaeal and Bacterial Type Strains, Phase II (KMG-II): from individual species to whole genera.</title>
        <authorList>
            <person name="Goeker M."/>
        </authorList>
    </citation>
    <scope>NUCLEOTIDE SEQUENCE [LARGE SCALE GENOMIC DNA]</scope>
    <source>
        <strain evidence="1 2">DSM 13151</strain>
    </source>
</reference>
<gene>
    <name evidence="1" type="ORF">ATJ93_3950</name>
</gene>
<dbReference type="Gene3D" id="2.10.260.10">
    <property type="match status" value="1"/>
</dbReference>
<evidence type="ECO:0000313" key="2">
    <source>
        <dbReference type="Proteomes" id="UP000283805"/>
    </source>
</evidence>
<organism evidence="1 2">
    <name type="scientific">Halopiger aswanensis</name>
    <dbReference type="NCBI Taxonomy" id="148449"/>
    <lineage>
        <taxon>Archaea</taxon>
        <taxon>Methanobacteriati</taxon>
        <taxon>Methanobacteriota</taxon>
        <taxon>Stenosarchaea group</taxon>
        <taxon>Halobacteria</taxon>
        <taxon>Halobacteriales</taxon>
        <taxon>Natrialbaceae</taxon>
        <taxon>Halopiger</taxon>
    </lineage>
</organism>